<sequence>MFLLKFPTHRFSCVNRMQHEKTCIDRRFGMILNDRNILCVFKSLLKHFKIHKKFFIPEVFLKIKVLNGVRILIVPFFIIMIRDIRLFIEPQLWAEEGTIYFREAYLYGFKTIFKAEFGYYSLLPRTFSYVSNLFPLETVPMFMILFSLFVWLVPHILIGLSRNERLHSFKNKTICSLILLLTGPSDEIFLNSINLHFVTPWILILIGMDNLNRISKARSVLYVFLSWVSLLNGSVSIFVLPTYIYLILSQKKYKFLIFSLFPVLIQLYSIFIFNNNNSFHDRFSFSMEEFNLVYYYRVLLGSFVGEIGSRYSILNLIEIQSWIKLKTVLFLFFTGLVLFVIKERNKFASSLMIGSVTVSILMYIFALNPKYPNLLIGGGRYFYLPNTMLVIGYLFFYFKKVDFKIPATLIYAIPIILSLFSSGVAYFNKSRYCSDCASWKTEVRQNFRQNKKIQISPKGWIIDFNL</sequence>
<keyword evidence="1" id="KW-1133">Transmembrane helix</keyword>
<evidence type="ECO:0000313" key="2">
    <source>
        <dbReference type="EMBL" id="EKO26376.1"/>
    </source>
</evidence>
<protein>
    <submittedName>
        <fullName evidence="2">Putative membrane protein</fullName>
    </submittedName>
</protein>
<dbReference type="AlphaFoldDB" id="A0A0F6HDH7"/>
<evidence type="ECO:0000313" key="3">
    <source>
        <dbReference type="Proteomes" id="UP000006324"/>
    </source>
</evidence>
<feature type="transmembrane region" description="Helical" evidence="1">
    <location>
        <begin position="139"/>
        <end position="160"/>
    </location>
</feature>
<keyword evidence="1" id="KW-0472">Membrane</keyword>
<keyword evidence="1" id="KW-0812">Transmembrane</keyword>
<feature type="transmembrane region" description="Helical" evidence="1">
    <location>
        <begin position="381"/>
        <end position="398"/>
    </location>
</feature>
<feature type="transmembrane region" description="Helical" evidence="1">
    <location>
        <begin position="325"/>
        <end position="341"/>
    </location>
</feature>
<name>A0A0F6HDH7_LEPIR</name>
<comment type="caution">
    <text evidence="2">The sequence shown here is derived from an EMBL/GenBank/DDBJ whole genome shotgun (WGS) entry which is preliminary data.</text>
</comment>
<reference evidence="2 3" key="1">
    <citation type="submission" date="2012-09" db="EMBL/GenBank/DDBJ databases">
        <authorList>
            <person name="Harkins D.M."/>
            <person name="Durkin A.S."/>
            <person name="Brinkac L.M."/>
            <person name="Selengut J.D."/>
            <person name="Sanka R."/>
            <person name="DePew J."/>
            <person name="Purushe J."/>
            <person name="Chanthongthip A."/>
            <person name="Lattana O."/>
            <person name="Phetsouvanh R."/>
            <person name="Newton P.N."/>
            <person name="Vinetz J.M."/>
            <person name="Sutton G.G."/>
            <person name="Nelson W.C."/>
            <person name="Fouts D.E."/>
        </authorList>
    </citation>
    <scope>NUCLEOTIDE SEQUENCE [LARGE SCALE GENOMIC DNA]</scope>
    <source>
        <strain evidence="2 3">UI 12621</strain>
    </source>
</reference>
<feature type="transmembrane region" description="Helical" evidence="1">
    <location>
        <begin position="255"/>
        <end position="274"/>
    </location>
</feature>
<feature type="transmembrane region" description="Helical" evidence="1">
    <location>
        <begin position="220"/>
        <end position="248"/>
    </location>
</feature>
<gene>
    <name evidence="2" type="ORF">LEP1GSC104_3193</name>
</gene>
<dbReference type="RefSeq" id="WP_002119261.1">
    <property type="nucleotide sequence ID" value="NZ_AHNQ02000014.1"/>
</dbReference>
<feature type="transmembrane region" description="Helical" evidence="1">
    <location>
        <begin position="294"/>
        <end position="313"/>
    </location>
</feature>
<feature type="transmembrane region" description="Helical" evidence="1">
    <location>
        <begin position="410"/>
        <end position="427"/>
    </location>
</feature>
<accession>A0A0F6HDH7</accession>
<dbReference type="Proteomes" id="UP000006324">
    <property type="component" value="Unassembled WGS sequence"/>
</dbReference>
<dbReference type="EMBL" id="AHNQ02000014">
    <property type="protein sequence ID" value="EKO26376.1"/>
    <property type="molecule type" value="Genomic_DNA"/>
</dbReference>
<feature type="transmembrane region" description="Helical" evidence="1">
    <location>
        <begin position="347"/>
        <end position="369"/>
    </location>
</feature>
<organism evidence="2 3">
    <name type="scientific">Leptospira interrogans str. UI 12621</name>
    <dbReference type="NCBI Taxonomy" id="1049937"/>
    <lineage>
        <taxon>Bacteria</taxon>
        <taxon>Pseudomonadati</taxon>
        <taxon>Spirochaetota</taxon>
        <taxon>Spirochaetia</taxon>
        <taxon>Leptospirales</taxon>
        <taxon>Leptospiraceae</taxon>
        <taxon>Leptospira</taxon>
    </lineage>
</organism>
<evidence type="ECO:0000256" key="1">
    <source>
        <dbReference type="SAM" id="Phobius"/>
    </source>
</evidence>
<proteinExistence type="predicted"/>
<feature type="transmembrane region" description="Helical" evidence="1">
    <location>
        <begin position="59"/>
        <end position="81"/>
    </location>
</feature>